<keyword evidence="3" id="KW-1185">Reference proteome</keyword>
<reference evidence="2 3" key="1">
    <citation type="submission" date="2020-08" db="EMBL/GenBank/DDBJ databases">
        <title>Genomic Encyclopedia of Type Strains, Phase IV (KMG-IV): sequencing the most valuable type-strain genomes for metagenomic binning, comparative biology and taxonomic classification.</title>
        <authorList>
            <person name="Goeker M."/>
        </authorList>
    </citation>
    <scope>NUCLEOTIDE SEQUENCE [LARGE SCALE GENOMIC DNA]</scope>
    <source>
        <strain evidence="2 3">DSM 23240</strain>
    </source>
</reference>
<keyword evidence="2" id="KW-0560">Oxidoreductase</keyword>
<dbReference type="PROSITE" id="PS51819">
    <property type="entry name" value="VOC"/>
    <property type="match status" value="1"/>
</dbReference>
<dbReference type="Proteomes" id="UP000571084">
    <property type="component" value="Unassembled WGS sequence"/>
</dbReference>
<accession>A0A840RN41</accession>
<dbReference type="Pfam" id="PF00903">
    <property type="entry name" value="Glyoxalase"/>
    <property type="match status" value="1"/>
</dbReference>
<dbReference type="Gene3D" id="3.10.180.10">
    <property type="entry name" value="2,3-Dihydroxybiphenyl 1,2-Dioxygenase, domain 1"/>
    <property type="match status" value="2"/>
</dbReference>
<dbReference type="InterPro" id="IPR037523">
    <property type="entry name" value="VOC_core"/>
</dbReference>
<dbReference type="AlphaFoldDB" id="A0A840RN41"/>
<dbReference type="SUPFAM" id="SSF54593">
    <property type="entry name" value="Glyoxalase/Bleomycin resistance protein/Dihydroxybiphenyl dioxygenase"/>
    <property type="match status" value="2"/>
</dbReference>
<protein>
    <submittedName>
        <fullName evidence="2">2,3-dihydroxybiphenyl 1,2-dioxygenase</fullName>
    </submittedName>
</protein>
<dbReference type="Pfam" id="PF22632">
    <property type="entry name" value="BphC_D1"/>
    <property type="match status" value="1"/>
</dbReference>
<sequence>MKIELESAYIVLESSKPAAISTYLTEVVGLMPGQATREGALTWRDDDKSQRVMLVEGASDDVTCIGFEATSLDSYEKVISQLRKLGLDPIPATDAQNQERRVERMIRVQAPWGVDVEVVFGLEKAATAFASVDFPNGFITKDQGFGHFVFAVASDDVYEASVKFATKGLGLKLSDYLKMPMGPIEMNVSFFHCNARHHSLAIAHLPVPVIAKKLHHINFEVNRVTEVGVAYERALASGTPIANMLGQHENDGMVSFYSVSPDGWQVEIGATGRQIGDDWCDVREYNRISLWGHQPPAIFAEMQGLIPTAIK</sequence>
<evidence type="ECO:0000313" key="2">
    <source>
        <dbReference type="EMBL" id="MBB5199105.1"/>
    </source>
</evidence>
<proteinExistence type="predicted"/>
<gene>
    <name evidence="2" type="ORF">HNR39_000932</name>
</gene>
<dbReference type="InterPro" id="IPR029068">
    <property type="entry name" value="Glyas_Bleomycin-R_OHBP_Dase"/>
</dbReference>
<dbReference type="GO" id="GO:0051213">
    <property type="term" value="F:dioxygenase activity"/>
    <property type="evidence" value="ECO:0007669"/>
    <property type="project" value="UniProtKB-KW"/>
</dbReference>
<dbReference type="InterPro" id="IPR004360">
    <property type="entry name" value="Glyas_Fos-R_dOase_dom"/>
</dbReference>
<feature type="domain" description="VOC" evidence="1">
    <location>
        <begin position="144"/>
        <end position="271"/>
    </location>
</feature>
<organism evidence="2 3">
    <name type="scientific">Glaciimonas immobilis</name>
    <dbReference type="NCBI Taxonomy" id="728004"/>
    <lineage>
        <taxon>Bacteria</taxon>
        <taxon>Pseudomonadati</taxon>
        <taxon>Pseudomonadota</taxon>
        <taxon>Betaproteobacteria</taxon>
        <taxon>Burkholderiales</taxon>
        <taxon>Oxalobacteraceae</taxon>
        <taxon>Glaciimonas</taxon>
    </lineage>
</organism>
<dbReference type="CDD" id="cd07237">
    <property type="entry name" value="BphC1-RGP6_C_like"/>
    <property type="match status" value="1"/>
</dbReference>
<keyword evidence="2" id="KW-0223">Dioxygenase</keyword>
<evidence type="ECO:0000313" key="3">
    <source>
        <dbReference type="Proteomes" id="UP000571084"/>
    </source>
</evidence>
<name>A0A840RN41_9BURK</name>
<dbReference type="RefSeq" id="WP_168055506.1">
    <property type="nucleotide sequence ID" value="NZ_JAAOZT010000006.1"/>
</dbReference>
<comment type="caution">
    <text evidence="2">The sequence shown here is derived from an EMBL/GenBank/DDBJ whole genome shotgun (WGS) entry which is preliminary data.</text>
</comment>
<dbReference type="EMBL" id="JACHHQ010000002">
    <property type="protein sequence ID" value="MBB5199105.1"/>
    <property type="molecule type" value="Genomic_DNA"/>
</dbReference>
<evidence type="ECO:0000259" key="1">
    <source>
        <dbReference type="PROSITE" id="PS51819"/>
    </source>
</evidence>